<organism evidence="1 2">
    <name type="scientific">Dibothriocephalus latus</name>
    <name type="common">Fish tapeworm</name>
    <name type="synonym">Diphyllobothrium latum</name>
    <dbReference type="NCBI Taxonomy" id="60516"/>
    <lineage>
        <taxon>Eukaryota</taxon>
        <taxon>Metazoa</taxon>
        <taxon>Spiralia</taxon>
        <taxon>Lophotrochozoa</taxon>
        <taxon>Platyhelminthes</taxon>
        <taxon>Cestoda</taxon>
        <taxon>Eucestoda</taxon>
        <taxon>Diphyllobothriidea</taxon>
        <taxon>Diphyllobothriidae</taxon>
        <taxon>Dibothriocephalus</taxon>
    </lineage>
</organism>
<reference evidence="1 2" key="1">
    <citation type="submission" date="2018-11" db="EMBL/GenBank/DDBJ databases">
        <authorList>
            <consortium name="Pathogen Informatics"/>
        </authorList>
    </citation>
    <scope>NUCLEOTIDE SEQUENCE [LARGE SCALE GENOMIC DNA]</scope>
</reference>
<dbReference type="AlphaFoldDB" id="A0A3P7P9B7"/>
<gene>
    <name evidence="1" type="ORF">DILT_LOCUS12493</name>
</gene>
<evidence type="ECO:0000313" key="1">
    <source>
        <dbReference type="EMBL" id="VDN16662.1"/>
    </source>
</evidence>
<accession>A0A3P7P9B7</accession>
<dbReference type="Proteomes" id="UP000281553">
    <property type="component" value="Unassembled WGS sequence"/>
</dbReference>
<dbReference type="EMBL" id="UYRU01066644">
    <property type="protein sequence ID" value="VDN16662.1"/>
    <property type="molecule type" value="Genomic_DNA"/>
</dbReference>
<sequence>MFYFTEPRFTKTYGNVKIAYGLAKAYEDVPVFITYYELVPDQALYVHDRKAEQQIDGRRTEMAYQVRIYDYEIHGLTDEPTRKYTLRGALTLSASHDFLLCAICVYRYIFIIMNEVFGNTEEELGGATFGI</sequence>
<keyword evidence="2" id="KW-1185">Reference proteome</keyword>
<proteinExistence type="predicted"/>
<protein>
    <submittedName>
        <fullName evidence="1">Uncharacterized protein</fullName>
    </submittedName>
</protein>
<evidence type="ECO:0000313" key="2">
    <source>
        <dbReference type="Proteomes" id="UP000281553"/>
    </source>
</evidence>
<name>A0A3P7P9B7_DIBLA</name>